<keyword evidence="2" id="KW-0997">Cell inner membrane</keyword>
<dbReference type="InterPro" id="IPR004090">
    <property type="entry name" value="Chemotax_Me-accpt_rcpt"/>
</dbReference>
<evidence type="ECO:0000256" key="3">
    <source>
        <dbReference type="ARBA" id="ARBA00023224"/>
    </source>
</evidence>
<dbReference type="SUPFAM" id="SSF58104">
    <property type="entry name" value="Methyl-accepting chemotaxis protein (MCP) signaling domain"/>
    <property type="match status" value="1"/>
</dbReference>
<feature type="domain" description="Methyl-accepting transducer" evidence="8">
    <location>
        <begin position="298"/>
        <end position="541"/>
    </location>
</feature>
<sequence length="561" mass="59526">MFARFQNLSVSRKIQISFALLLVLSIGVMGFIMLKIQDASDAQHEAAQTSQIMTALDHVEGAVRDQQNGIRGFLISGDSAALRSYGTGMVAYGQWIDKLRQSLVGTEYVGKVEEMDRAVKSWVKDVASPQIRWMQHPDTVPRARAMEAVGAGAADLATFARIEEALRDWGAARMAERSAAQDTAFTWVYAATGGATLALLVASIVCGVSLSRLIARPLGRMTAAMSNLSHGDKDTPIPDTDRKDEFGGMAQAVQVFKDSMERSEELARKTAEEQEARAQRAQQLEQLSSDFEQAVTGLVQRVSSSTEQLAQTASSLSSLAEDTKRQSTEAASAADQASNNVDAVASAAEQLTSSIEEIARQMGQSNEIASKTSTEASEANEVVQALNSRAQEISDVVGLINDIAEKTNLLALNATIEAARAGEAGKGFAVVAQEVKQLANQTAKATGEIGSQIQSMQSATGSAVDALNRIIDRVGEINEITTAVASAVEEQQAATSEIARNVEQAATGASEVSRTISQVSDAAATNGTSAQDVSNAGSELSRETETLRKELDTFLSGIRAA</sequence>
<feature type="region of interest" description="Disordered" evidence="6">
    <location>
        <begin position="521"/>
        <end position="544"/>
    </location>
</feature>
<evidence type="ECO:0000259" key="10">
    <source>
        <dbReference type="PROSITE" id="PS50885"/>
    </source>
</evidence>
<evidence type="ECO:0000313" key="11">
    <source>
        <dbReference type="EMBL" id="MBK1697611.1"/>
    </source>
</evidence>
<feature type="domain" description="HAMP" evidence="10">
    <location>
        <begin position="212"/>
        <end position="265"/>
    </location>
</feature>
<dbReference type="GO" id="GO:0005886">
    <property type="term" value="C:plasma membrane"/>
    <property type="evidence" value="ECO:0007669"/>
    <property type="project" value="UniProtKB-SubCell"/>
</dbReference>
<feature type="compositionally biased region" description="Basic and acidic residues" evidence="6">
    <location>
        <begin position="261"/>
        <end position="278"/>
    </location>
</feature>
<dbReference type="PRINTS" id="PR00260">
    <property type="entry name" value="CHEMTRNSDUCR"/>
</dbReference>
<accession>A0A934QIH6</accession>
<dbReference type="RefSeq" id="WP_027289147.1">
    <property type="nucleotide sequence ID" value="NZ_NRRE01000026.1"/>
</dbReference>
<feature type="region of interest" description="Disordered" evidence="6">
    <location>
        <begin position="313"/>
        <end position="339"/>
    </location>
</feature>
<dbReference type="Pfam" id="PF00672">
    <property type="entry name" value="HAMP"/>
    <property type="match status" value="1"/>
</dbReference>
<gene>
    <name evidence="11" type="ORF">CKO21_10175</name>
</gene>
<comment type="subcellular location">
    <subcellularLocation>
        <location evidence="1">Cell inner membrane</location>
        <topology evidence="1">Multi-pass membrane protein</topology>
    </subcellularLocation>
</comment>
<dbReference type="PROSITE" id="PS50192">
    <property type="entry name" value="T_SNARE"/>
    <property type="match status" value="1"/>
</dbReference>
<dbReference type="InterPro" id="IPR003660">
    <property type="entry name" value="HAMP_dom"/>
</dbReference>
<reference evidence="11" key="2">
    <citation type="journal article" date="2020" name="Microorganisms">
        <title>Osmotic Adaptation and Compatible Solute Biosynthesis of Phototrophic Bacteria as Revealed from Genome Analyses.</title>
        <authorList>
            <person name="Imhoff J.F."/>
            <person name="Rahn T."/>
            <person name="Kunzel S."/>
            <person name="Keller A."/>
            <person name="Neulinger S.C."/>
        </authorList>
    </citation>
    <scope>NUCLEOTIDE SEQUENCE</scope>
    <source>
        <strain evidence="11">DSM 9154</strain>
    </source>
</reference>
<dbReference type="Gene3D" id="1.10.287.950">
    <property type="entry name" value="Methyl-accepting chemotaxis protein"/>
    <property type="match status" value="1"/>
</dbReference>
<dbReference type="PANTHER" id="PTHR32089:SF112">
    <property type="entry name" value="LYSOZYME-LIKE PROTEIN-RELATED"/>
    <property type="match status" value="1"/>
</dbReference>
<name>A0A934QIH6_9PROT</name>
<keyword evidence="7" id="KW-0812">Transmembrane</keyword>
<dbReference type="PROSITE" id="PS50885">
    <property type="entry name" value="HAMP"/>
    <property type="match status" value="1"/>
</dbReference>
<dbReference type="GO" id="GO:0007165">
    <property type="term" value="P:signal transduction"/>
    <property type="evidence" value="ECO:0007669"/>
    <property type="project" value="UniProtKB-KW"/>
</dbReference>
<evidence type="ECO:0000256" key="7">
    <source>
        <dbReference type="SAM" id="Phobius"/>
    </source>
</evidence>
<evidence type="ECO:0000256" key="2">
    <source>
        <dbReference type="ARBA" id="ARBA00022519"/>
    </source>
</evidence>
<evidence type="ECO:0000259" key="8">
    <source>
        <dbReference type="PROSITE" id="PS50111"/>
    </source>
</evidence>
<dbReference type="Gene3D" id="6.10.340.10">
    <property type="match status" value="1"/>
</dbReference>
<dbReference type="InterPro" id="IPR007891">
    <property type="entry name" value="CHASE3"/>
</dbReference>
<dbReference type="Proteomes" id="UP000778970">
    <property type="component" value="Unassembled WGS sequence"/>
</dbReference>
<evidence type="ECO:0000313" key="12">
    <source>
        <dbReference type="Proteomes" id="UP000778970"/>
    </source>
</evidence>
<evidence type="ECO:0000256" key="6">
    <source>
        <dbReference type="SAM" id="MobiDB-lite"/>
    </source>
</evidence>
<feature type="domain" description="T-SNARE coiled-coil homology" evidence="9">
    <location>
        <begin position="457"/>
        <end position="519"/>
    </location>
</feature>
<keyword evidence="7" id="KW-1133">Transmembrane helix</keyword>
<evidence type="ECO:0000256" key="4">
    <source>
        <dbReference type="ARBA" id="ARBA00029447"/>
    </source>
</evidence>
<dbReference type="AlphaFoldDB" id="A0A934QIH6"/>
<dbReference type="EMBL" id="NRRE01000026">
    <property type="protein sequence ID" value="MBK1697611.1"/>
    <property type="molecule type" value="Genomic_DNA"/>
</dbReference>
<dbReference type="SMART" id="SM00304">
    <property type="entry name" value="HAMP"/>
    <property type="match status" value="2"/>
</dbReference>
<proteinExistence type="inferred from homology"/>
<keyword evidence="12" id="KW-1185">Reference proteome</keyword>
<dbReference type="Pfam" id="PF05227">
    <property type="entry name" value="CHASE3"/>
    <property type="match status" value="1"/>
</dbReference>
<feature type="region of interest" description="Disordered" evidence="6">
    <location>
        <begin position="261"/>
        <end position="283"/>
    </location>
</feature>
<reference evidence="11" key="1">
    <citation type="submission" date="2017-08" db="EMBL/GenBank/DDBJ databases">
        <authorList>
            <person name="Imhoff J.F."/>
            <person name="Rahn T."/>
            <person name="Kuenzel S."/>
            <person name="Neulinger S.C."/>
        </authorList>
    </citation>
    <scope>NUCLEOTIDE SEQUENCE</scope>
    <source>
        <strain evidence="11">DSM 9154</strain>
    </source>
</reference>
<organism evidence="11 12">
    <name type="scientific">Rhodovibrio salinarum</name>
    <dbReference type="NCBI Taxonomy" id="1087"/>
    <lineage>
        <taxon>Bacteria</taxon>
        <taxon>Pseudomonadati</taxon>
        <taxon>Pseudomonadota</taxon>
        <taxon>Alphaproteobacteria</taxon>
        <taxon>Rhodospirillales</taxon>
        <taxon>Rhodovibrionaceae</taxon>
        <taxon>Rhodovibrio</taxon>
    </lineage>
</organism>
<keyword evidence="7" id="KW-0472">Membrane</keyword>
<protein>
    <submittedName>
        <fullName evidence="11">Methyl-accepting chemotaxis protein</fullName>
    </submittedName>
</protein>
<dbReference type="SMART" id="SM00283">
    <property type="entry name" value="MA"/>
    <property type="match status" value="1"/>
</dbReference>
<comment type="caution">
    <text evidence="11">The sequence shown here is derived from an EMBL/GenBank/DDBJ whole genome shotgun (WGS) entry which is preliminary data.</text>
</comment>
<keyword evidence="2" id="KW-1003">Cell membrane</keyword>
<dbReference type="InterPro" id="IPR000727">
    <property type="entry name" value="T_SNARE_dom"/>
</dbReference>
<feature type="transmembrane region" description="Helical" evidence="7">
    <location>
        <begin position="14"/>
        <end position="34"/>
    </location>
</feature>
<dbReference type="PANTHER" id="PTHR32089">
    <property type="entry name" value="METHYL-ACCEPTING CHEMOTAXIS PROTEIN MCPB"/>
    <property type="match status" value="1"/>
</dbReference>
<feature type="compositionally biased region" description="Polar residues" evidence="6">
    <location>
        <begin position="521"/>
        <end position="538"/>
    </location>
</feature>
<evidence type="ECO:0000256" key="1">
    <source>
        <dbReference type="ARBA" id="ARBA00004429"/>
    </source>
</evidence>
<feature type="transmembrane region" description="Helical" evidence="7">
    <location>
        <begin position="187"/>
        <end position="211"/>
    </location>
</feature>
<dbReference type="CDD" id="cd06225">
    <property type="entry name" value="HAMP"/>
    <property type="match status" value="1"/>
</dbReference>
<dbReference type="InterPro" id="IPR004089">
    <property type="entry name" value="MCPsignal_dom"/>
</dbReference>
<dbReference type="GO" id="GO:0006935">
    <property type="term" value="P:chemotaxis"/>
    <property type="evidence" value="ECO:0007669"/>
    <property type="project" value="InterPro"/>
</dbReference>
<dbReference type="PROSITE" id="PS50111">
    <property type="entry name" value="CHEMOTAXIS_TRANSDUC_2"/>
    <property type="match status" value="1"/>
</dbReference>
<comment type="similarity">
    <text evidence="4">Belongs to the methyl-accepting chemotaxis (MCP) protein family.</text>
</comment>
<dbReference type="GO" id="GO:0004888">
    <property type="term" value="F:transmembrane signaling receptor activity"/>
    <property type="evidence" value="ECO:0007669"/>
    <property type="project" value="InterPro"/>
</dbReference>
<keyword evidence="3 5" id="KW-0807">Transducer</keyword>
<evidence type="ECO:0000259" key="9">
    <source>
        <dbReference type="PROSITE" id="PS50192"/>
    </source>
</evidence>
<dbReference type="Pfam" id="PF00015">
    <property type="entry name" value="MCPsignal"/>
    <property type="match status" value="1"/>
</dbReference>
<evidence type="ECO:0000256" key="5">
    <source>
        <dbReference type="PROSITE-ProRule" id="PRU00284"/>
    </source>
</evidence>